<proteinExistence type="predicted"/>
<dbReference type="Proteomes" id="UP000593719">
    <property type="component" value="Chromosome"/>
</dbReference>
<dbReference type="KEGG" id="ssei:FJR45_00335"/>
<evidence type="ECO:0000313" key="2">
    <source>
        <dbReference type="Proteomes" id="UP000593719"/>
    </source>
</evidence>
<organism evidence="1 2">
    <name type="scientific">Sulfurimonas sediminis</name>
    <dbReference type="NCBI Taxonomy" id="2590020"/>
    <lineage>
        <taxon>Bacteria</taxon>
        <taxon>Pseudomonadati</taxon>
        <taxon>Campylobacterota</taxon>
        <taxon>Epsilonproteobacteria</taxon>
        <taxon>Campylobacterales</taxon>
        <taxon>Sulfurimonadaceae</taxon>
        <taxon>Sulfurimonas</taxon>
    </lineage>
</organism>
<dbReference type="EMBL" id="CP041235">
    <property type="protein sequence ID" value="QOP42483.1"/>
    <property type="molecule type" value="Genomic_DNA"/>
</dbReference>
<accession>A0A7M1AYF0</accession>
<reference evidence="1 2" key="1">
    <citation type="submission" date="2019-06" db="EMBL/GenBank/DDBJ databases">
        <title>Sulfurimonas gotlandica sp. nov., a chemoautotrophic and psychrotolerant epsilonproteobacterium isolated from a pelagic redoxcline, and an emended description of the genus Sulfurimonas.</title>
        <authorList>
            <person name="Wang S."/>
            <person name="Jiang L."/>
            <person name="Shao Z."/>
        </authorList>
    </citation>
    <scope>NUCLEOTIDE SEQUENCE [LARGE SCALE GENOMIC DNA]</scope>
    <source>
        <strain evidence="1 2">S2-6</strain>
    </source>
</reference>
<dbReference type="RefSeq" id="WP_193150844.1">
    <property type="nucleotide sequence ID" value="NZ_CP041235.1"/>
</dbReference>
<dbReference type="AlphaFoldDB" id="A0A7M1AYF0"/>
<evidence type="ECO:0000313" key="1">
    <source>
        <dbReference type="EMBL" id="QOP42483.1"/>
    </source>
</evidence>
<gene>
    <name evidence="1" type="ORF">FJR45_00335</name>
</gene>
<sequence>MFYPEVWQETFKKPLTKNIVEAKILHTSSGLTLPIKRFSRSQAKQTLEFAGLHGYNENSKLLRVLLMSLKDKLQNEDIARVDIAIDFLGKIPNKVIKKLCEDRKPFRYFNTTYYKSKSEKKQNNRLNIKTYNKSLTKNETKNIQRLEFSFLSSYIQKTKLKDIRKLYKKMEKTIKRFSGLNVQIQFL</sequence>
<protein>
    <submittedName>
        <fullName evidence="1">Uncharacterized protein</fullName>
    </submittedName>
</protein>
<keyword evidence="2" id="KW-1185">Reference proteome</keyword>
<name>A0A7M1AYF0_9BACT</name>